<reference evidence="2" key="2">
    <citation type="submission" date="2020-09" db="EMBL/GenBank/DDBJ databases">
        <authorList>
            <person name="Sun Q."/>
            <person name="Sedlacek I."/>
        </authorList>
    </citation>
    <scope>NUCLEOTIDE SEQUENCE</scope>
    <source>
        <strain evidence="2">CCM 7897</strain>
    </source>
</reference>
<keyword evidence="3" id="KW-1185">Reference proteome</keyword>
<evidence type="ECO:0000313" key="2">
    <source>
        <dbReference type="EMBL" id="GGF49807.1"/>
    </source>
</evidence>
<sequence>MAPWRRGQVMPQKGREPEDGGDDMVERTAVSKTGDAGGMALESALSPLSLKVIAAPFAAE</sequence>
<dbReference type="AlphaFoldDB" id="A0A917BL41"/>
<dbReference type="EMBL" id="BMCT01000001">
    <property type="protein sequence ID" value="GGF49807.1"/>
    <property type="molecule type" value="Genomic_DNA"/>
</dbReference>
<evidence type="ECO:0000313" key="3">
    <source>
        <dbReference type="Proteomes" id="UP000606044"/>
    </source>
</evidence>
<evidence type="ECO:0000256" key="1">
    <source>
        <dbReference type="SAM" id="MobiDB-lite"/>
    </source>
</evidence>
<reference evidence="2" key="1">
    <citation type="journal article" date="2014" name="Int. J. Syst. Evol. Microbiol.">
        <title>Complete genome sequence of Corynebacterium casei LMG S-19264T (=DSM 44701T), isolated from a smear-ripened cheese.</title>
        <authorList>
            <consortium name="US DOE Joint Genome Institute (JGI-PGF)"/>
            <person name="Walter F."/>
            <person name="Albersmeier A."/>
            <person name="Kalinowski J."/>
            <person name="Ruckert C."/>
        </authorList>
    </citation>
    <scope>NUCLEOTIDE SEQUENCE</scope>
    <source>
        <strain evidence="2">CCM 7897</strain>
    </source>
</reference>
<dbReference type="Proteomes" id="UP000606044">
    <property type="component" value="Unassembled WGS sequence"/>
</dbReference>
<name>A0A917BL41_9HYPH</name>
<proteinExistence type="predicted"/>
<protein>
    <submittedName>
        <fullName evidence="2">Uncharacterized protein</fullName>
    </submittedName>
</protein>
<gene>
    <name evidence="2" type="ORF">GCM10007301_06330</name>
</gene>
<organism evidence="2 3">
    <name type="scientific">Azorhizobium oxalatiphilum</name>
    <dbReference type="NCBI Taxonomy" id="980631"/>
    <lineage>
        <taxon>Bacteria</taxon>
        <taxon>Pseudomonadati</taxon>
        <taxon>Pseudomonadota</taxon>
        <taxon>Alphaproteobacteria</taxon>
        <taxon>Hyphomicrobiales</taxon>
        <taxon>Xanthobacteraceae</taxon>
        <taxon>Azorhizobium</taxon>
    </lineage>
</organism>
<feature type="region of interest" description="Disordered" evidence="1">
    <location>
        <begin position="1"/>
        <end position="25"/>
    </location>
</feature>
<accession>A0A917BL41</accession>
<comment type="caution">
    <text evidence="2">The sequence shown here is derived from an EMBL/GenBank/DDBJ whole genome shotgun (WGS) entry which is preliminary data.</text>
</comment>